<keyword evidence="2" id="KW-0808">Transferase</keyword>
<dbReference type="InterPro" id="IPR000577">
    <property type="entry name" value="Carb_kinase_FGGY"/>
</dbReference>
<evidence type="ECO:0000256" key="3">
    <source>
        <dbReference type="ARBA" id="ARBA00022741"/>
    </source>
</evidence>
<evidence type="ECO:0000256" key="4">
    <source>
        <dbReference type="ARBA" id="ARBA00022777"/>
    </source>
</evidence>
<comment type="similarity">
    <text evidence="1">Belongs to the FGGY kinase family.</text>
</comment>
<reference evidence="9" key="1">
    <citation type="submission" date="2020-05" db="EMBL/GenBank/DDBJ databases">
        <authorList>
            <person name="Chiriac C."/>
            <person name="Salcher M."/>
            <person name="Ghai R."/>
            <person name="Kavagutti S V."/>
        </authorList>
    </citation>
    <scope>NUCLEOTIDE SEQUENCE</scope>
</reference>
<dbReference type="PIRSF" id="PIRSF000538">
    <property type="entry name" value="GlpK"/>
    <property type="match status" value="1"/>
</dbReference>
<sequence>MAVLSIDQGTSGTKAIVVNDDGDVVALAEVEVRPRYLEGGGVEQDPAELLESVLAAGREAVARARAAGVRVDVVALANQGETVLAWNPVTGEPLSQAIVWQDRRSEPICAEVAALGDAAELLARRTGLVLDPYFSAPKMAWLRRHVTREGVVTTTDSWLVHRLTGEFVTDVTTASRSLLLDLDSRQWDPELATLFGLGDEPLPRLVNCDEVVGTTSVFGADLPVAGLVVDQQAALLAERCLVLGEAKCTYGTGAFLLANAGAAPARSSAGLTASVAWSTREGAPYCLDGQVYTAASAIRWISELGLIGSALELDSAASADSDGVLFVPALAGLAAPWWRPEARATLTGMTLSTDAGAIVRAVVEGITAQVAALASVFATDLGSPLTSLRVDGGLTSSRTLMQAQADLLQVPVEVFPSPHATPLGAAALAQMALDHTVALADALPQWRPSAIFEPSWSADRAAEFMAGWLAAAELSAVPGGVS</sequence>
<evidence type="ECO:0000256" key="1">
    <source>
        <dbReference type="ARBA" id="ARBA00009156"/>
    </source>
</evidence>
<keyword evidence="3" id="KW-0547">Nucleotide-binding</keyword>
<gene>
    <name evidence="9" type="ORF">UFOPK3773_00158</name>
</gene>
<dbReference type="InterPro" id="IPR018485">
    <property type="entry name" value="FGGY_C"/>
</dbReference>
<dbReference type="GO" id="GO:0005524">
    <property type="term" value="F:ATP binding"/>
    <property type="evidence" value="ECO:0007669"/>
    <property type="project" value="UniProtKB-KW"/>
</dbReference>
<proteinExistence type="inferred from homology"/>
<dbReference type="InterPro" id="IPR018483">
    <property type="entry name" value="Carb_kinase_FGGY_CS"/>
</dbReference>
<dbReference type="PROSITE" id="PS00933">
    <property type="entry name" value="FGGY_KINASES_1"/>
    <property type="match status" value="1"/>
</dbReference>
<evidence type="ECO:0000256" key="2">
    <source>
        <dbReference type="ARBA" id="ARBA00022679"/>
    </source>
</evidence>
<evidence type="ECO:0000259" key="8">
    <source>
        <dbReference type="Pfam" id="PF02782"/>
    </source>
</evidence>
<evidence type="ECO:0000259" key="7">
    <source>
        <dbReference type="Pfam" id="PF00370"/>
    </source>
</evidence>
<dbReference type="GO" id="GO:0019563">
    <property type="term" value="P:glycerol catabolic process"/>
    <property type="evidence" value="ECO:0007669"/>
    <property type="project" value="TreeGrafter"/>
</dbReference>
<evidence type="ECO:0000256" key="5">
    <source>
        <dbReference type="ARBA" id="ARBA00022840"/>
    </source>
</evidence>
<dbReference type="GO" id="GO:0004370">
    <property type="term" value="F:glycerol kinase activity"/>
    <property type="evidence" value="ECO:0007669"/>
    <property type="project" value="TreeGrafter"/>
</dbReference>
<organism evidence="9">
    <name type="scientific">freshwater metagenome</name>
    <dbReference type="NCBI Taxonomy" id="449393"/>
    <lineage>
        <taxon>unclassified sequences</taxon>
        <taxon>metagenomes</taxon>
        <taxon>ecological metagenomes</taxon>
    </lineage>
</organism>
<dbReference type="PANTHER" id="PTHR10196">
    <property type="entry name" value="SUGAR KINASE"/>
    <property type="match status" value="1"/>
</dbReference>
<dbReference type="InterPro" id="IPR043129">
    <property type="entry name" value="ATPase_NBD"/>
</dbReference>
<name>A0A6J7IEQ1_9ZZZZ</name>
<protein>
    <recommendedName>
        <fullName evidence="6">ATP:glycerol 3-phosphotransferase</fullName>
    </recommendedName>
</protein>
<keyword evidence="5" id="KW-0067">ATP-binding</keyword>
<evidence type="ECO:0000313" key="9">
    <source>
        <dbReference type="EMBL" id="CAB4929588.1"/>
    </source>
</evidence>
<dbReference type="EMBL" id="CAFBNF010000008">
    <property type="protein sequence ID" value="CAB4929588.1"/>
    <property type="molecule type" value="Genomic_DNA"/>
</dbReference>
<evidence type="ECO:0000256" key="6">
    <source>
        <dbReference type="ARBA" id="ARBA00043149"/>
    </source>
</evidence>
<dbReference type="GO" id="GO:0005829">
    <property type="term" value="C:cytosol"/>
    <property type="evidence" value="ECO:0007669"/>
    <property type="project" value="TreeGrafter"/>
</dbReference>
<dbReference type="Gene3D" id="3.30.420.40">
    <property type="match status" value="2"/>
</dbReference>
<dbReference type="Pfam" id="PF02782">
    <property type="entry name" value="FGGY_C"/>
    <property type="match status" value="1"/>
</dbReference>
<feature type="domain" description="Carbohydrate kinase FGGY C-terminal" evidence="8">
    <location>
        <begin position="246"/>
        <end position="432"/>
    </location>
</feature>
<feature type="domain" description="Carbohydrate kinase FGGY N-terminal" evidence="7">
    <location>
        <begin position="3"/>
        <end position="236"/>
    </location>
</feature>
<dbReference type="InterPro" id="IPR018484">
    <property type="entry name" value="FGGY_N"/>
</dbReference>
<keyword evidence="4" id="KW-0418">Kinase</keyword>
<accession>A0A6J7IEQ1</accession>
<dbReference type="Pfam" id="PF00370">
    <property type="entry name" value="FGGY_N"/>
    <property type="match status" value="1"/>
</dbReference>
<dbReference type="SUPFAM" id="SSF53067">
    <property type="entry name" value="Actin-like ATPase domain"/>
    <property type="match status" value="2"/>
</dbReference>
<dbReference type="PANTHER" id="PTHR10196:SF69">
    <property type="entry name" value="GLYCEROL KINASE"/>
    <property type="match status" value="1"/>
</dbReference>
<dbReference type="AlphaFoldDB" id="A0A6J7IEQ1"/>